<evidence type="ECO:0000313" key="1">
    <source>
        <dbReference type="EMBL" id="CUR42375.1"/>
    </source>
</evidence>
<dbReference type="Proteomes" id="UP000510868">
    <property type="component" value="Chromosome"/>
</dbReference>
<accession>A0A0U5JXY8</accession>
<evidence type="ECO:0000313" key="2">
    <source>
        <dbReference type="EMBL" id="QLQ61771.1"/>
    </source>
</evidence>
<organism evidence="1 3">
    <name type="scientific">Limosilactobacillus reuteri</name>
    <name type="common">Lactobacillus reuteri</name>
    <dbReference type="NCBI Taxonomy" id="1598"/>
    <lineage>
        <taxon>Bacteria</taxon>
        <taxon>Bacillati</taxon>
        <taxon>Bacillota</taxon>
        <taxon>Bacilli</taxon>
        <taxon>Lactobacillales</taxon>
        <taxon>Lactobacillaceae</taxon>
        <taxon>Limosilactobacillus</taxon>
    </lineage>
</organism>
<dbReference type="Proteomes" id="UP000235484">
    <property type="component" value="Unassembled WGS sequence"/>
</dbReference>
<dbReference type="EMBL" id="LN887683">
    <property type="protein sequence ID" value="CUR42375.1"/>
    <property type="molecule type" value="Genomic_DNA"/>
</dbReference>
<dbReference type="EMBL" id="CP059275">
    <property type="protein sequence ID" value="QLQ61771.1"/>
    <property type="molecule type" value="Genomic_DNA"/>
</dbReference>
<evidence type="ECO:0000313" key="4">
    <source>
        <dbReference type="Proteomes" id="UP000510868"/>
    </source>
</evidence>
<reference evidence="1" key="1">
    <citation type="submission" date="2015-10" db="EMBL/GenBank/DDBJ databases">
        <authorList>
            <person name="Gilbert D.G."/>
        </authorList>
    </citation>
    <scope>NUCLEOTIDE SEQUENCE [LARGE SCALE GENOMIC DNA]</scope>
    <source>
        <strain evidence="1">20-2</strain>
    </source>
</reference>
<dbReference type="Pfam" id="PF20458">
    <property type="entry name" value="DUF6711"/>
    <property type="match status" value="1"/>
</dbReference>
<reference evidence="2 4" key="3">
    <citation type="submission" date="2020-07" db="EMBL/GenBank/DDBJ databases">
        <title>Genome sequence of Lactobacillus reuteri CNEI-KCA3 isolated from the faeces of a reared-broiler chicken, South-East Nigeria, reveals presence of CRISPR arrays.</title>
        <authorList>
            <person name="Anukam K.C."/>
            <person name="Ibezim C.N."/>
            <person name="BeecK W.V."/>
            <person name="Allonsius C."/>
            <person name="Broek M.D."/>
            <person name="Tuyaerts I."/>
            <person name="Attama A."/>
            <person name="Esimone C.O."/>
            <person name="Lebeer S."/>
        </authorList>
    </citation>
    <scope>NUCLEOTIDE SEQUENCE [LARGE SCALE GENOMIC DNA]</scope>
    <source>
        <strain evidence="2 4">CNEI-KCA3</strain>
    </source>
</reference>
<dbReference type="AlphaFoldDB" id="A0A0U5JXY8"/>
<dbReference type="InterPro" id="IPR046557">
    <property type="entry name" value="DUF6711"/>
</dbReference>
<proteinExistence type="predicted"/>
<dbReference type="RefSeq" id="WP_086135779.1">
    <property type="nucleotide sequence ID" value="NZ_CP059275.1"/>
</dbReference>
<name>A0A0U5JXY8_LIMRT</name>
<evidence type="ECO:0000313" key="3">
    <source>
        <dbReference type="Proteomes" id="UP000235484"/>
    </source>
</evidence>
<sequence>MYSLKISGTVVNPAPQTMQVAIQDIDAKATRDAQGLLHRDRVATKRKITLTFGALTVAECAKILDSVKAEFFNVEYLDPVDGQVRSGTFYVGDRTAPVYSFVGSLPVWKGLSFDLIEQ</sequence>
<protein>
    <submittedName>
        <fullName evidence="1">Lj965 prophage protein</fullName>
    </submittedName>
</protein>
<gene>
    <name evidence="2" type="ORF">HHK02_00065</name>
    <name evidence="1" type="ORF">LRLP16767_LR202_02070</name>
</gene>
<reference evidence="3" key="2">
    <citation type="submission" date="2015-10" db="EMBL/GenBank/DDBJ databases">
        <authorList>
            <person name="Crossman L.C."/>
        </authorList>
    </citation>
    <scope>NUCLEOTIDE SEQUENCE [LARGE SCALE GENOMIC DNA]</scope>
    <source>
        <strain evidence="3">20-2</strain>
    </source>
</reference>